<comment type="similarity">
    <text evidence="1">Belongs to the amidase family.</text>
</comment>
<evidence type="ECO:0000256" key="1">
    <source>
        <dbReference type="ARBA" id="ARBA00009199"/>
    </source>
</evidence>
<evidence type="ECO:0000313" key="6">
    <source>
        <dbReference type="Proteomes" id="UP001642501"/>
    </source>
</evidence>
<evidence type="ECO:0000256" key="2">
    <source>
        <dbReference type="ARBA" id="ARBA00022801"/>
    </source>
</evidence>
<comment type="caution">
    <text evidence="5">The sequence shown here is derived from an EMBL/GenBank/DDBJ whole genome shotgun (WGS) entry which is preliminary data.</text>
</comment>
<protein>
    <recommendedName>
        <fullName evidence="4">Amidase domain-containing protein</fullName>
    </recommendedName>
</protein>
<proteinExistence type="inferred from homology"/>
<feature type="region of interest" description="Disordered" evidence="3">
    <location>
        <begin position="1"/>
        <end position="20"/>
    </location>
</feature>
<dbReference type="InterPro" id="IPR036928">
    <property type="entry name" value="AS_sf"/>
</dbReference>
<evidence type="ECO:0000256" key="3">
    <source>
        <dbReference type="SAM" id="MobiDB-lite"/>
    </source>
</evidence>
<reference evidence="5 6" key="1">
    <citation type="submission" date="2024-01" db="EMBL/GenBank/DDBJ databases">
        <authorList>
            <person name="Allen C."/>
            <person name="Tagirdzhanova G."/>
        </authorList>
    </citation>
    <scope>NUCLEOTIDE SEQUENCE [LARGE SCALE GENOMIC DNA]</scope>
    <source>
        <strain evidence="5 6">CBS 573.63</strain>
    </source>
</reference>
<dbReference type="Proteomes" id="UP001642501">
    <property type="component" value="Unassembled WGS sequence"/>
</dbReference>
<dbReference type="InterPro" id="IPR023631">
    <property type="entry name" value="Amidase_dom"/>
</dbReference>
<dbReference type="PANTHER" id="PTHR46072">
    <property type="entry name" value="AMIDASE-RELATED-RELATED"/>
    <property type="match status" value="1"/>
</dbReference>
<name>A0ABP0DNS1_9PEZI</name>
<dbReference type="EMBL" id="CAWUOM010000065">
    <property type="protein sequence ID" value="CAK7269928.1"/>
    <property type="molecule type" value="Genomic_DNA"/>
</dbReference>
<dbReference type="Gene3D" id="3.90.1300.10">
    <property type="entry name" value="Amidase signature (AS) domain"/>
    <property type="match status" value="1"/>
</dbReference>
<gene>
    <name evidence="5" type="ORF">SEPCBS57363_003845</name>
</gene>
<dbReference type="PANTHER" id="PTHR46072:SF2">
    <property type="entry name" value="AMIDASE (EUROFUNG)"/>
    <property type="match status" value="1"/>
</dbReference>
<dbReference type="Pfam" id="PF01425">
    <property type="entry name" value="Amidase"/>
    <property type="match status" value="1"/>
</dbReference>
<accession>A0ABP0DNS1</accession>
<organism evidence="5 6">
    <name type="scientific">Sporothrix epigloea</name>
    <dbReference type="NCBI Taxonomy" id="1892477"/>
    <lineage>
        <taxon>Eukaryota</taxon>
        <taxon>Fungi</taxon>
        <taxon>Dikarya</taxon>
        <taxon>Ascomycota</taxon>
        <taxon>Pezizomycotina</taxon>
        <taxon>Sordariomycetes</taxon>
        <taxon>Sordariomycetidae</taxon>
        <taxon>Ophiostomatales</taxon>
        <taxon>Ophiostomataceae</taxon>
        <taxon>Sporothrix</taxon>
    </lineage>
</organism>
<sequence length="548" mass="59952">MTLSNTPSATAPPHDASRRPWQDVVADKRQAQADAIAAFVSKGYVVCDPTIVDEPDISKLAASVARADVRAEDVTIAYITQCIAAHKKTNCLTEILFDEAVARARQLDEHLATHGKPVGPLHGVPMTLKDQFDVRGHDSTLGYVGRAHRPATENCVLVTLLERLGAVIIAKTNLPQSIMWCETENPLWGLTTNPLDDRYTPGGSTGGESALLASHGSTVGWGTDIGGSIRIPSHMLGLYGLKPSSARLPYTGLAVSTEGQEHVPSSVGPMARCLTSVQQVMELLASEAPWTLDARCAPLPWRHELYANKLNRPLTVGVLWDDEIIRPHPPLTRVLQETVSLLRAAGHDVFTWDPVLHPQVVAVQDAFYSADGGEDIRRDVAAGGEPMIPHVAKLVKRGPAISVYDYWQLNRRKWALQQAYLEQWRTTKSPTTGRTADVLLLPPMPHLAVPHGGCSWVGYTKVWNVLDYPALVLPAGQVQPQDCVVEWPLEARNETDAWNAKIWSDNKEDMLKLGLPVGLQVVGRKLEEETVLAASKIIDDLVKRASKK</sequence>
<dbReference type="PIRSF" id="PIRSF001221">
    <property type="entry name" value="Amidase_fungi"/>
    <property type="match status" value="1"/>
</dbReference>
<dbReference type="SUPFAM" id="SSF75304">
    <property type="entry name" value="Amidase signature (AS) enzymes"/>
    <property type="match status" value="1"/>
</dbReference>
<keyword evidence="2" id="KW-0378">Hydrolase</keyword>
<evidence type="ECO:0000259" key="4">
    <source>
        <dbReference type="Pfam" id="PF01425"/>
    </source>
</evidence>
<evidence type="ECO:0000313" key="5">
    <source>
        <dbReference type="EMBL" id="CAK7269928.1"/>
    </source>
</evidence>
<keyword evidence="6" id="KW-1185">Reference proteome</keyword>
<feature type="domain" description="Amidase" evidence="4">
    <location>
        <begin position="73"/>
        <end position="532"/>
    </location>
</feature>